<comment type="caution">
    <text evidence="2">The sequence shown here is derived from an EMBL/GenBank/DDBJ whole genome shotgun (WGS) entry which is preliminary data.</text>
</comment>
<dbReference type="EMBL" id="RRCN01000001">
    <property type="protein sequence ID" value="RRJ65166.1"/>
    <property type="molecule type" value="Genomic_DNA"/>
</dbReference>
<dbReference type="RefSeq" id="WP_128632977.1">
    <property type="nucleotide sequence ID" value="NZ_RRCN01000001.1"/>
</dbReference>
<accession>A0A3P3U5Z3</accession>
<dbReference type="Pfam" id="PF11079">
    <property type="entry name" value="YqhG"/>
    <property type="match status" value="2"/>
</dbReference>
<sequence length="365" mass="40277">MTMTNEQIRKLVMTYLEATECQFLEKSPYHATVKLSPRADRDLTNRPYYWGFIERTGAEPETMSFSFIFDPERHREAEAGKAAAPNAGKGATGGFSGSGPAPAGPAPGLGGAGAAPANAPGPGGAAGAGPQQPGQTGQPGQPPEDTLLGRYFGPLRPLPVLGPGRIQREELTFGSSRLKQIFEAAKRGGRFVYLFEEPGPRQRTALLPAAYEPWLGVCYKVEFCCDMKREELHFFGVSLLSGKIDEAFEKKLSGVTLAPRLPENVHIEPTKLTLDAGRAALEARLSELLGAYDNDWSIQAKERLRDELEIIEAYYKDLLKEPDEERQQAARNQYEARREEIRWQYEPRIVVSALGCGIFHLRSPR</sequence>
<gene>
    <name evidence="2" type="ORF">EHV15_21295</name>
</gene>
<feature type="compositionally biased region" description="Low complexity" evidence="1">
    <location>
        <begin position="80"/>
        <end position="89"/>
    </location>
</feature>
<evidence type="ECO:0000256" key="1">
    <source>
        <dbReference type="SAM" id="MobiDB-lite"/>
    </source>
</evidence>
<protein>
    <submittedName>
        <fullName evidence="2">Uncharacterized protein</fullName>
    </submittedName>
</protein>
<feature type="compositionally biased region" description="Low complexity" evidence="1">
    <location>
        <begin position="128"/>
        <end position="139"/>
    </location>
</feature>
<dbReference type="OrthoDB" id="2433584at2"/>
<proteinExistence type="predicted"/>
<dbReference type="Proteomes" id="UP000267017">
    <property type="component" value="Unassembled WGS sequence"/>
</dbReference>
<feature type="region of interest" description="Disordered" evidence="1">
    <location>
        <begin position="76"/>
        <end position="149"/>
    </location>
</feature>
<dbReference type="InterPro" id="IPR024562">
    <property type="entry name" value="YqhG"/>
</dbReference>
<evidence type="ECO:0000313" key="3">
    <source>
        <dbReference type="Proteomes" id="UP000267017"/>
    </source>
</evidence>
<dbReference type="AlphaFoldDB" id="A0A3P3U5Z3"/>
<keyword evidence="3" id="KW-1185">Reference proteome</keyword>
<organism evidence="2 3">
    <name type="scientific">Paenibacillus oralis</name>
    <dbReference type="NCBI Taxonomy" id="2490856"/>
    <lineage>
        <taxon>Bacteria</taxon>
        <taxon>Bacillati</taxon>
        <taxon>Bacillota</taxon>
        <taxon>Bacilli</taxon>
        <taxon>Bacillales</taxon>
        <taxon>Paenibacillaceae</taxon>
        <taxon>Paenibacillus</taxon>
    </lineage>
</organism>
<evidence type="ECO:0000313" key="2">
    <source>
        <dbReference type="EMBL" id="RRJ65166.1"/>
    </source>
</evidence>
<name>A0A3P3U5Z3_9BACL</name>
<reference evidence="2 3" key="1">
    <citation type="submission" date="2018-11" db="EMBL/GenBank/DDBJ databases">
        <title>Genome sequencing of Paenibacillus sp. KCOM 3021 (= ChDC PVNT-B20).</title>
        <authorList>
            <person name="Kook J.-K."/>
            <person name="Park S.-N."/>
            <person name="Lim Y.K."/>
        </authorList>
    </citation>
    <scope>NUCLEOTIDE SEQUENCE [LARGE SCALE GENOMIC DNA]</scope>
    <source>
        <strain evidence="2 3">KCOM 3021</strain>
    </source>
</reference>